<evidence type="ECO:0000256" key="1">
    <source>
        <dbReference type="SAM" id="MobiDB-lite"/>
    </source>
</evidence>
<dbReference type="Pfam" id="PF18935">
    <property type="entry name" value="DUF5683"/>
    <property type="match status" value="2"/>
</dbReference>
<accession>A0A644Z4W8</accession>
<gene>
    <name evidence="4" type="ORF">SDC9_80341</name>
</gene>
<dbReference type="InterPro" id="IPR043738">
    <property type="entry name" value="DUF5683"/>
</dbReference>
<feature type="transmembrane region" description="Helical" evidence="2">
    <location>
        <begin position="242"/>
        <end position="264"/>
    </location>
</feature>
<keyword evidence="2" id="KW-0472">Membrane</keyword>
<keyword evidence="2" id="KW-0812">Transmembrane</keyword>
<name>A0A644Z4W8_9ZZZZ</name>
<dbReference type="EMBL" id="VSSQ01006755">
    <property type="protein sequence ID" value="MPM33763.1"/>
    <property type="molecule type" value="Genomic_DNA"/>
</dbReference>
<feature type="compositionally biased region" description="Basic and acidic residues" evidence="1">
    <location>
        <begin position="37"/>
        <end position="49"/>
    </location>
</feature>
<feature type="transmembrane region" description="Helical" evidence="2">
    <location>
        <begin position="92"/>
        <end position="110"/>
    </location>
</feature>
<feature type="transmembrane region" description="Helical" evidence="2">
    <location>
        <begin position="130"/>
        <end position="148"/>
    </location>
</feature>
<dbReference type="AlphaFoldDB" id="A0A644Z4W8"/>
<evidence type="ECO:0000256" key="2">
    <source>
        <dbReference type="SAM" id="Phobius"/>
    </source>
</evidence>
<proteinExistence type="predicted"/>
<comment type="caution">
    <text evidence="4">The sequence shown here is derived from an EMBL/GenBank/DDBJ whole genome shotgun (WGS) entry which is preliminary data.</text>
</comment>
<organism evidence="4">
    <name type="scientific">bioreactor metagenome</name>
    <dbReference type="NCBI Taxonomy" id="1076179"/>
    <lineage>
        <taxon>unclassified sequences</taxon>
        <taxon>metagenomes</taxon>
        <taxon>ecological metagenomes</taxon>
    </lineage>
</organism>
<keyword evidence="2" id="KW-1133">Transmembrane helix</keyword>
<feature type="transmembrane region" description="Helical" evidence="2">
    <location>
        <begin position="179"/>
        <end position="197"/>
    </location>
</feature>
<feature type="domain" description="DUF5683" evidence="3">
    <location>
        <begin position="157"/>
        <end position="305"/>
    </location>
</feature>
<sequence>MQFKHLIVILLILVTSALNAQVTKIFTPVGPPGSTEQNKEDNKEEKYEPKKPSYTLKRYFKSLAGRDSMRINHMWLGSIILPGTAQIYNREYWKLPIVYGSISGFMYAGYRSNLEYMNTGDTKYQTMRDLFYVGAALSYWGSMMDGVANYKYHKKVLPARASLYSTLLPGLGQAYNGDYWKIPIFYGGFITCGYFIYSNQNQYLRYKDLYNWASQPGSDYNGKYSVETLKWYRDTYRRYRDYSIIAGALVYVLNIVDANVFAHLQDFDVSDDLSMNIRPAMITPLNPQYAYNQSPSVGIKINLTF</sequence>
<protein>
    <recommendedName>
        <fullName evidence="3">DUF5683 domain-containing protein</fullName>
    </recommendedName>
</protein>
<feature type="domain" description="DUF5683" evidence="3">
    <location>
        <begin position="76"/>
        <end position="124"/>
    </location>
</feature>
<reference evidence="4" key="1">
    <citation type="submission" date="2019-08" db="EMBL/GenBank/DDBJ databases">
        <authorList>
            <person name="Kucharzyk K."/>
            <person name="Murdoch R.W."/>
            <person name="Higgins S."/>
            <person name="Loffler F."/>
        </authorList>
    </citation>
    <scope>NUCLEOTIDE SEQUENCE</scope>
</reference>
<evidence type="ECO:0000259" key="3">
    <source>
        <dbReference type="Pfam" id="PF18935"/>
    </source>
</evidence>
<evidence type="ECO:0000313" key="4">
    <source>
        <dbReference type="EMBL" id="MPM33763.1"/>
    </source>
</evidence>
<feature type="region of interest" description="Disordered" evidence="1">
    <location>
        <begin position="29"/>
        <end position="49"/>
    </location>
</feature>